<dbReference type="VEuPathDB" id="ToxoDB:cyc_00874"/>
<keyword evidence="2" id="KW-1185">Reference proteome</keyword>
<proteinExistence type="predicted"/>
<comment type="caution">
    <text evidence="1">The sequence shown here is derived from an EMBL/GenBank/DDBJ whole genome shotgun (WGS) entry which is preliminary data.</text>
</comment>
<accession>A0A1D3CV96</accession>
<dbReference type="VEuPathDB" id="ToxoDB:LOC34617972"/>
<dbReference type="GeneID" id="34617972"/>
<reference evidence="1 2" key="1">
    <citation type="journal article" date="2016" name="BMC Genomics">
        <title>Comparative genomics reveals Cyclospora cayetanensis possesses coccidia-like metabolism and invasion components but unique surface antigens.</title>
        <authorList>
            <person name="Liu S."/>
            <person name="Wang L."/>
            <person name="Zheng H."/>
            <person name="Xu Z."/>
            <person name="Roellig D.M."/>
            <person name="Li N."/>
            <person name="Frace M.A."/>
            <person name="Tang K."/>
            <person name="Arrowood M.J."/>
            <person name="Moss D.M."/>
            <person name="Zhang L."/>
            <person name="Feng Y."/>
            <person name="Xiao L."/>
        </authorList>
    </citation>
    <scope>NUCLEOTIDE SEQUENCE [LARGE SCALE GENOMIC DNA]</scope>
    <source>
        <strain evidence="1 2">CHN_HEN01</strain>
    </source>
</reference>
<sequence>MADPQSKVSSQMVGDCGMSLDGSYGLDLAYNLSQPCASPSEAISQHQASYRGYRKLFFGCKLHLVLQNLLSRSRLPRSMGAVPTPPPISEPQHNAKHEFTDAEVARLMRQHFNILVSSRTASEEEVISAAKLLEQQFGPPVVASIQDETVAQRNTHTRQIANLEDGSQNLLHHKYDCIGVTAGPLEEVESSCSGRLTMDPSQATDCAGPRATANAQCHSLVCHQKRGTERFEREGTISQGAEA</sequence>
<name>A0A1D3CV96_9EIME</name>
<evidence type="ECO:0000313" key="2">
    <source>
        <dbReference type="Proteomes" id="UP000095192"/>
    </source>
</evidence>
<organism evidence="1 2">
    <name type="scientific">Cyclospora cayetanensis</name>
    <dbReference type="NCBI Taxonomy" id="88456"/>
    <lineage>
        <taxon>Eukaryota</taxon>
        <taxon>Sar</taxon>
        <taxon>Alveolata</taxon>
        <taxon>Apicomplexa</taxon>
        <taxon>Conoidasida</taxon>
        <taxon>Coccidia</taxon>
        <taxon>Eucoccidiorida</taxon>
        <taxon>Eimeriorina</taxon>
        <taxon>Eimeriidae</taxon>
        <taxon>Cyclospora</taxon>
    </lineage>
</organism>
<evidence type="ECO:0000313" key="1">
    <source>
        <dbReference type="EMBL" id="OEH75125.1"/>
    </source>
</evidence>
<dbReference type="OrthoDB" id="348000at2759"/>
<dbReference type="Proteomes" id="UP000095192">
    <property type="component" value="Unassembled WGS sequence"/>
</dbReference>
<dbReference type="AlphaFoldDB" id="A0A1D3CV96"/>
<gene>
    <name evidence="1" type="ORF">cyc_00874</name>
</gene>
<dbReference type="EMBL" id="JROU02001824">
    <property type="protein sequence ID" value="OEH75125.1"/>
    <property type="molecule type" value="Genomic_DNA"/>
</dbReference>
<protein>
    <submittedName>
        <fullName evidence="1">Uncharacterized protein</fullName>
    </submittedName>
</protein>